<organism evidence="3 4">
    <name type="scientific">Kribbella amoyensis</name>
    <dbReference type="NCBI Taxonomy" id="996641"/>
    <lineage>
        <taxon>Bacteria</taxon>
        <taxon>Bacillati</taxon>
        <taxon>Actinomycetota</taxon>
        <taxon>Actinomycetes</taxon>
        <taxon>Propionibacteriales</taxon>
        <taxon>Kribbellaceae</taxon>
        <taxon>Kribbella</taxon>
    </lineage>
</organism>
<feature type="region of interest" description="Disordered" evidence="1">
    <location>
        <begin position="1"/>
        <end position="27"/>
    </location>
</feature>
<evidence type="ECO:0000256" key="2">
    <source>
        <dbReference type="SAM" id="Phobius"/>
    </source>
</evidence>
<name>A0A561BSI7_9ACTN</name>
<evidence type="ECO:0000313" key="3">
    <source>
        <dbReference type="EMBL" id="TWD81857.1"/>
    </source>
</evidence>
<proteinExistence type="predicted"/>
<evidence type="ECO:0000256" key="1">
    <source>
        <dbReference type="SAM" id="MobiDB-lite"/>
    </source>
</evidence>
<comment type="caution">
    <text evidence="3">The sequence shown here is derived from an EMBL/GenBank/DDBJ whole genome shotgun (WGS) entry which is preliminary data.</text>
</comment>
<accession>A0A561BSI7</accession>
<protein>
    <recommendedName>
        <fullName evidence="5">PknH-like protein</fullName>
    </recommendedName>
</protein>
<feature type="compositionally biased region" description="Low complexity" evidence="1">
    <location>
        <begin position="1"/>
        <end position="14"/>
    </location>
</feature>
<dbReference type="EMBL" id="VIVK01000001">
    <property type="protein sequence ID" value="TWD81857.1"/>
    <property type="molecule type" value="Genomic_DNA"/>
</dbReference>
<dbReference type="RefSeq" id="WP_238334820.1">
    <property type="nucleotide sequence ID" value="NZ_VIVK01000001.1"/>
</dbReference>
<keyword evidence="2" id="KW-0812">Transmembrane</keyword>
<feature type="transmembrane region" description="Helical" evidence="2">
    <location>
        <begin position="30"/>
        <end position="53"/>
    </location>
</feature>
<sequence>MAGSHRAPRSGGRAAAREARRQQSRRRNQIIGAGAAALLVLGGGGVAAVNAFGGGEAQESPKPGAAKGGEQKDQNLLADAKVLIDGTAAKPLTTTGAWAVAGTADGSSAPDKSFVCQAQRFADPAGVRTWVRTFRNASTKDTAVQYVEVSNDPSAAGKAYTTITGWLSQCNTPQIRLVASYATQGLGERGVIAVFGTPAGKSNKYRMVSVTTAGQATMVLEHDSAAGTPPKPDGVLATASAGLKRICAQTGADCGSGTLTAKPSLLPTGEPAGFMAPIDLPVLPSVDKPWVSVTSGLRAGTGCEKIDLKKSKPTKSKAQTYVVPEADVPTEFGLDTTVYQFASPATATSFVSLIRKNVDGCQKTTSNATVKTTGSVTLSTVKGEAWKASYDTGGGKIFTYRIGIAATGSRAIYVVYPVLKELDITDTAFTEILSRAAERSATFK</sequence>
<keyword evidence="2" id="KW-0472">Membrane</keyword>
<gene>
    <name evidence="3" type="ORF">FB561_2981</name>
</gene>
<keyword evidence="4" id="KW-1185">Reference proteome</keyword>
<dbReference type="AlphaFoldDB" id="A0A561BSI7"/>
<evidence type="ECO:0000313" key="4">
    <source>
        <dbReference type="Proteomes" id="UP000318380"/>
    </source>
</evidence>
<reference evidence="3 4" key="1">
    <citation type="submission" date="2019-06" db="EMBL/GenBank/DDBJ databases">
        <title>Sequencing the genomes of 1000 actinobacteria strains.</title>
        <authorList>
            <person name="Klenk H.-P."/>
        </authorList>
    </citation>
    <scope>NUCLEOTIDE SEQUENCE [LARGE SCALE GENOMIC DNA]</scope>
    <source>
        <strain evidence="3 4">DSM 24683</strain>
    </source>
</reference>
<keyword evidence="2" id="KW-1133">Transmembrane helix</keyword>
<dbReference type="Proteomes" id="UP000318380">
    <property type="component" value="Unassembled WGS sequence"/>
</dbReference>
<evidence type="ECO:0008006" key="5">
    <source>
        <dbReference type="Google" id="ProtNLM"/>
    </source>
</evidence>